<organism evidence="1 2">
    <name type="scientific">Dothistroma septosporum (strain NZE10 / CBS 128990)</name>
    <name type="common">Red band needle blight fungus</name>
    <name type="synonym">Mycosphaerella pini</name>
    <dbReference type="NCBI Taxonomy" id="675120"/>
    <lineage>
        <taxon>Eukaryota</taxon>
        <taxon>Fungi</taxon>
        <taxon>Dikarya</taxon>
        <taxon>Ascomycota</taxon>
        <taxon>Pezizomycotina</taxon>
        <taxon>Dothideomycetes</taxon>
        <taxon>Dothideomycetidae</taxon>
        <taxon>Mycosphaerellales</taxon>
        <taxon>Mycosphaerellaceae</taxon>
        <taxon>Dothistroma</taxon>
    </lineage>
</organism>
<keyword evidence="2" id="KW-1185">Reference proteome</keyword>
<name>N1PVK1_DOTSN</name>
<dbReference type="HOGENOM" id="CLU_2306018_0_0_1"/>
<dbReference type="AlphaFoldDB" id="N1PVK1"/>
<proteinExistence type="predicted"/>
<reference evidence="1 2" key="2">
    <citation type="journal article" date="2012" name="PLoS Pathog.">
        <title>Diverse lifestyles and strategies of plant pathogenesis encoded in the genomes of eighteen Dothideomycetes fungi.</title>
        <authorList>
            <person name="Ohm R.A."/>
            <person name="Feau N."/>
            <person name="Henrissat B."/>
            <person name="Schoch C.L."/>
            <person name="Horwitz B.A."/>
            <person name="Barry K.W."/>
            <person name="Condon B.J."/>
            <person name="Copeland A.C."/>
            <person name="Dhillon B."/>
            <person name="Glaser F."/>
            <person name="Hesse C.N."/>
            <person name="Kosti I."/>
            <person name="LaButti K."/>
            <person name="Lindquist E.A."/>
            <person name="Lucas S."/>
            <person name="Salamov A.A."/>
            <person name="Bradshaw R.E."/>
            <person name="Ciuffetti L."/>
            <person name="Hamelin R.C."/>
            <person name="Kema G.H.J."/>
            <person name="Lawrence C."/>
            <person name="Scott J.A."/>
            <person name="Spatafora J.W."/>
            <person name="Turgeon B.G."/>
            <person name="de Wit P.J.G.M."/>
            <person name="Zhong S."/>
            <person name="Goodwin S.B."/>
            <person name="Grigoriev I.V."/>
        </authorList>
    </citation>
    <scope>NUCLEOTIDE SEQUENCE [LARGE SCALE GENOMIC DNA]</scope>
    <source>
        <strain evidence="2">NZE10 / CBS 128990</strain>
    </source>
</reference>
<evidence type="ECO:0000313" key="2">
    <source>
        <dbReference type="Proteomes" id="UP000016933"/>
    </source>
</evidence>
<gene>
    <name evidence="1" type="ORF">DOTSEDRAFT_70401</name>
</gene>
<evidence type="ECO:0000313" key="1">
    <source>
        <dbReference type="EMBL" id="EME46380.1"/>
    </source>
</evidence>
<accession>N1PVK1</accession>
<protein>
    <submittedName>
        <fullName evidence="1">Uncharacterized protein</fullName>
    </submittedName>
</protein>
<dbReference type="EMBL" id="KB446537">
    <property type="protein sequence ID" value="EME46380.1"/>
    <property type="molecule type" value="Genomic_DNA"/>
</dbReference>
<reference evidence="2" key="1">
    <citation type="journal article" date="2012" name="PLoS Genet.">
        <title>The genomes of the fungal plant pathogens Cladosporium fulvum and Dothistroma septosporum reveal adaptation to different hosts and lifestyles but also signatures of common ancestry.</title>
        <authorList>
            <person name="de Wit P.J.G.M."/>
            <person name="van der Burgt A."/>
            <person name="Oekmen B."/>
            <person name="Stergiopoulos I."/>
            <person name="Abd-Elsalam K.A."/>
            <person name="Aerts A.L."/>
            <person name="Bahkali A.H."/>
            <person name="Beenen H.G."/>
            <person name="Chettri P."/>
            <person name="Cox M.P."/>
            <person name="Datema E."/>
            <person name="de Vries R.P."/>
            <person name="Dhillon B."/>
            <person name="Ganley A.R."/>
            <person name="Griffiths S.A."/>
            <person name="Guo Y."/>
            <person name="Hamelin R.C."/>
            <person name="Henrissat B."/>
            <person name="Kabir M.S."/>
            <person name="Jashni M.K."/>
            <person name="Kema G."/>
            <person name="Klaubauf S."/>
            <person name="Lapidus A."/>
            <person name="Levasseur A."/>
            <person name="Lindquist E."/>
            <person name="Mehrabi R."/>
            <person name="Ohm R.A."/>
            <person name="Owen T.J."/>
            <person name="Salamov A."/>
            <person name="Schwelm A."/>
            <person name="Schijlen E."/>
            <person name="Sun H."/>
            <person name="van den Burg H.A."/>
            <person name="van Ham R.C.H.J."/>
            <person name="Zhang S."/>
            <person name="Goodwin S.B."/>
            <person name="Grigoriev I.V."/>
            <person name="Collemare J."/>
            <person name="Bradshaw R.E."/>
        </authorList>
    </citation>
    <scope>NUCLEOTIDE SEQUENCE [LARGE SCALE GENOMIC DNA]</scope>
    <source>
        <strain evidence="2">NZE10 / CBS 128990</strain>
    </source>
</reference>
<sequence length="100" mass="11260">MLPKKCTSTYLNSAHHRSRPKVGRGRADWWSALLHDPAIDVDNDMHCRLVLYVLSAREYDMRHGTEIQDAFPLTLLVLRASARAVYQSVSSRPSHDSAAA</sequence>
<dbReference type="Proteomes" id="UP000016933">
    <property type="component" value="Unassembled WGS sequence"/>
</dbReference>